<evidence type="ECO:0000256" key="2">
    <source>
        <dbReference type="ARBA" id="ARBA00022729"/>
    </source>
</evidence>
<dbReference type="PANTHER" id="PTHR43817:SF1">
    <property type="entry name" value="HYDROLASE, FAMILY 43, PUTATIVE (AFU_ORTHOLOGUE AFUA_3G01660)-RELATED"/>
    <property type="match status" value="1"/>
</dbReference>
<feature type="active site" description="Proton acceptor" evidence="5">
    <location>
        <position position="29"/>
    </location>
</feature>
<dbReference type="Pfam" id="PF04616">
    <property type="entry name" value="Glyco_hydro_43"/>
    <property type="match status" value="1"/>
</dbReference>
<accession>A0AA49GN97</accession>
<dbReference type="InterPro" id="IPR006710">
    <property type="entry name" value="Glyco_hydro_43"/>
</dbReference>
<evidence type="ECO:0000256" key="1">
    <source>
        <dbReference type="ARBA" id="ARBA00009865"/>
    </source>
</evidence>
<evidence type="ECO:0000256" key="7">
    <source>
        <dbReference type="RuleBase" id="RU361187"/>
    </source>
</evidence>
<evidence type="ECO:0000256" key="6">
    <source>
        <dbReference type="PIRSR" id="PIRSR606710-2"/>
    </source>
</evidence>
<comment type="similarity">
    <text evidence="1 7">Belongs to the glycosyl hydrolase 43 family.</text>
</comment>
<evidence type="ECO:0000313" key="8">
    <source>
        <dbReference type="EMBL" id="WKN37457.1"/>
    </source>
</evidence>
<gene>
    <name evidence="8" type="ORF">K4G66_01875</name>
</gene>
<keyword evidence="2" id="KW-0732">Signal</keyword>
<evidence type="ECO:0000256" key="4">
    <source>
        <dbReference type="ARBA" id="ARBA00023295"/>
    </source>
</evidence>
<feature type="site" description="Important for catalytic activity, responsible for pKa modulation of the active site Glu and correct orientation of both the proton donor and substrate" evidence="6">
    <location>
        <position position="139"/>
    </location>
</feature>
<dbReference type="PANTHER" id="PTHR43817">
    <property type="entry name" value="GLYCOSYL HYDROLASE"/>
    <property type="match status" value="1"/>
</dbReference>
<dbReference type="CDD" id="cd18820">
    <property type="entry name" value="GH43_LbAraf43-like"/>
    <property type="match status" value="1"/>
</dbReference>
<dbReference type="AlphaFoldDB" id="A0AA49GN97"/>
<dbReference type="GO" id="GO:0005975">
    <property type="term" value="P:carbohydrate metabolic process"/>
    <property type="evidence" value="ECO:0007669"/>
    <property type="project" value="InterPro"/>
</dbReference>
<dbReference type="GO" id="GO:0004553">
    <property type="term" value="F:hydrolase activity, hydrolyzing O-glycosyl compounds"/>
    <property type="evidence" value="ECO:0007669"/>
    <property type="project" value="InterPro"/>
</dbReference>
<evidence type="ECO:0000256" key="5">
    <source>
        <dbReference type="PIRSR" id="PIRSR606710-1"/>
    </source>
</evidence>
<dbReference type="EMBL" id="CP120682">
    <property type="protein sequence ID" value="WKN37457.1"/>
    <property type="molecule type" value="Genomic_DNA"/>
</dbReference>
<protein>
    <submittedName>
        <fullName evidence="8">Glycoside hydrolase family 43 protein</fullName>
    </submittedName>
</protein>
<reference evidence="8" key="2">
    <citation type="journal article" date="2024" name="Antonie Van Leeuwenhoek">
        <title>Roseihalotalea indica gen. nov., sp. nov., a halophilic Bacteroidetes from mesopelagic Southwest Indian Ocean with higher carbohydrate metabolic potential.</title>
        <authorList>
            <person name="Chen B."/>
            <person name="Zhang M."/>
            <person name="Lin D."/>
            <person name="Ye J."/>
            <person name="Tang K."/>
        </authorList>
    </citation>
    <scope>NUCLEOTIDE SEQUENCE</scope>
    <source>
        <strain evidence="8">TK19036</strain>
    </source>
</reference>
<feature type="active site" description="Proton donor" evidence="5">
    <location>
        <position position="205"/>
    </location>
</feature>
<keyword evidence="4 7" id="KW-0326">Glycosidase</keyword>
<reference evidence="8" key="1">
    <citation type="journal article" date="2023" name="Comput. Struct. Biotechnol. J.">
        <title>Discovery of a novel marine Bacteroidetes with a rich repertoire of carbohydrate-active enzymes.</title>
        <authorList>
            <person name="Chen B."/>
            <person name="Liu G."/>
            <person name="Chen Q."/>
            <person name="Wang H."/>
            <person name="Liu L."/>
            <person name="Tang K."/>
        </authorList>
    </citation>
    <scope>NUCLEOTIDE SEQUENCE</scope>
    <source>
        <strain evidence="8">TK19036</strain>
    </source>
</reference>
<keyword evidence="3 7" id="KW-0378">Hydrolase</keyword>
<dbReference type="InterPro" id="IPR023296">
    <property type="entry name" value="Glyco_hydro_beta-prop_sf"/>
</dbReference>
<name>A0AA49GN97_9BACT</name>
<proteinExistence type="inferred from homology"/>
<sequence length="325" mass="36631">MTTSTLSLAQVVNDANNLFTNPLLEKGQDPWVMQDGQYYYYCFSAKGAIGVQKVKQLTDIRSADTLVVWTPPANTMYSKELWAPELHKINNRWYVYVAADDGQNKNHRMHVLASKGLTIESGFEYAGQLKDPDDKWAIDGTVLQYQDKMYFVWSGWGGDENVAQNLYIAPMESPTKISGKRVLLSSPEYEWEKRGSGDGLPTINEGPQILQKNGRYHIIYSAAGSWSNDYCLGMLSLTGNDPLNASSWKKETQPVFSGTECVISPGHCSFTTIGPQDWIVYHVTGYPNGGWGSRYVKMQPFYWVENRPIFGKPAEDGVIFPVRYE</sequence>
<evidence type="ECO:0000256" key="3">
    <source>
        <dbReference type="ARBA" id="ARBA00022801"/>
    </source>
</evidence>
<dbReference type="SUPFAM" id="SSF75005">
    <property type="entry name" value="Arabinanase/levansucrase/invertase"/>
    <property type="match status" value="1"/>
</dbReference>
<dbReference type="Gene3D" id="2.115.10.20">
    <property type="entry name" value="Glycosyl hydrolase domain, family 43"/>
    <property type="match status" value="1"/>
</dbReference>
<organism evidence="8">
    <name type="scientific">Roseihalotalea indica</name>
    <dbReference type="NCBI Taxonomy" id="2867963"/>
    <lineage>
        <taxon>Bacteria</taxon>
        <taxon>Pseudomonadati</taxon>
        <taxon>Bacteroidota</taxon>
        <taxon>Cytophagia</taxon>
        <taxon>Cytophagales</taxon>
        <taxon>Catalimonadaceae</taxon>
        <taxon>Roseihalotalea</taxon>
    </lineage>
</organism>